<dbReference type="PANTHER" id="PTHR31669">
    <property type="entry name" value="PROTEIN FAR1-RELATED SEQUENCE 10-RELATED"/>
    <property type="match status" value="1"/>
</dbReference>
<evidence type="ECO:0000256" key="1">
    <source>
        <dbReference type="RuleBase" id="RU367018"/>
    </source>
</evidence>
<comment type="similarity">
    <text evidence="1">Belongs to the FHY3/FAR1 family.</text>
</comment>
<dbReference type="Proteomes" id="UP001281410">
    <property type="component" value="Unassembled WGS sequence"/>
</dbReference>
<dbReference type="EMBL" id="JANJYJ010000010">
    <property type="protein sequence ID" value="KAK3185184.1"/>
    <property type="molecule type" value="Genomic_DNA"/>
</dbReference>
<sequence length="174" mass="20782">MMDLIKFVLYYEKETKEMRLMELEEDYRCENGTPHIKVSSRILIHGAHVYTNKLFRFFQKELMGGIRVRMKEVFSDSELCIYEAMKEGRQRVYEVKFHSLTFDVSCSCKLFESIGMLYRHALKMFDLKILTSIPEHYILMRWNKDAKKGIFMSFDKYAQSSENDKSLQFYVLAS</sequence>
<keyword evidence="1" id="KW-0862">Zinc</keyword>
<organism evidence="2 3">
    <name type="scientific">Dipteronia sinensis</name>
    <dbReference type="NCBI Taxonomy" id="43782"/>
    <lineage>
        <taxon>Eukaryota</taxon>
        <taxon>Viridiplantae</taxon>
        <taxon>Streptophyta</taxon>
        <taxon>Embryophyta</taxon>
        <taxon>Tracheophyta</taxon>
        <taxon>Spermatophyta</taxon>
        <taxon>Magnoliopsida</taxon>
        <taxon>eudicotyledons</taxon>
        <taxon>Gunneridae</taxon>
        <taxon>Pentapetalae</taxon>
        <taxon>rosids</taxon>
        <taxon>malvids</taxon>
        <taxon>Sapindales</taxon>
        <taxon>Sapindaceae</taxon>
        <taxon>Hippocastanoideae</taxon>
        <taxon>Acereae</taxon>
        <taxon>Dipteronia</taxon>
    </lineage>
</organism>
<comment type="subcellular location">
    <subcellularLocation>
        <location evidence="1">Nucleus</location>
    </subcellularLocation>
</comment>
<dbReference type="AlphaFoldDB" id="A0AAD9ZPR7"/>
<proteinExistence type="inferred from homology"/>
<dbReference type="GO" id="GO:0008270">
    <property type="term" value="F:zinc ion binding"/>
    <property type="evidence" value="ECO:0007669"/>
    <property type="project" value="UniProtKB-UniRule"/>
</dbReference>
<dbReference type="GO" id="GO:0006355">
    <property type="term" value="P:regulation of DNA-templated transcription"/>
    <property type="evidence" value="ECO:0007669"/>
    <property type="project" value="UniProtKB-UniRule"/>
</dbReference>
<protein>
    <recommendedName>
        <fullName evidence="1">Protein FAR1-RELATED SEQUENCE</fullName>
    </recommendedName>
</protein>
<comment type="caution">
    <text evidence="2">The sequence shown here is derived from an EMBL/GenBank/DDBJ whole genome shotgun (WGS) entry which is preliminary data.</text>
</comment>
<evidence type="ECO:0000313" key="2">
    <source>
        <dbReference type="EMBL" id="KAK3185184.1"/>
    </source>
</evidence>
<accession>A0AAD9ZPR7</accession>
<keyword evidence="1" id="KW-0479">Metal-binding</keyword>
<reference evidence="2" key="1">
    <citation type="journal article" date="2023" name="Plant J.">
        <title>Genome sequences and population genomics provide insights into the demographic history, inbreeding, and mutation load of two 'living fossil' tree species of Dipteronia.</title>
        <authorList>
            <person name="Feng Y."/>
            <person name="Comes H.P."/>
            <person name="Chen J."/>
            <person name="Zhu S."/>
            <person name="Lu R."/>
            <person name="Zhang X."/>
            <person name="Li P."/>
            <person name="Qiu J."/>
            <person name="Olsen K.M."/>
            <person name="Qiu Y."/>
        </authorList>
    </citation>
    <scope>NUCLEOTIDE SEQUENCE</scope>
    <source>
        <strain evidence="2">NBL</strain>
    </source>
</reference>
<comment type="function">
    <text evidence="1">Putative transcription activator involved in regulating light control of development.</text>
</comment>
<dbReference type="GO" id="GO:0005634">
    <property type="term" value="C:nucleus"/>
    <property type="evidence" value="ECO:0007669"/>
    <property type="project" value="UniProtKB-SubCell"/>
</dbReference>
<keyword evidence="1" id="KW-0539">Nucleus</keyword>
<evidence type="ECO:0000313" key="3">
    <source>
        <dbReference type="Proteomes" id="UP001281410"/>
    </source>
</evidence>
<gene>
    <name evidence="2" type="ORF">Dsin_032470</name>
</gene>
<name>A0AAD9ZPR7_9ROSI</name>
<keyword evidence="1" id="KW-0863">Zinc-finger</keyword>
<dbReference type="PANTHER" id="PTHR31669:SF303">
    <property type="entry name" value="PROTEIN FAR1-RELATED SEQUENCE"/>
    <property type="match status" value="1"/>
</dbReference>
<keyword evidence="3" id="KW-1185">Reference proteome</keyword>
<dbReference type="InterPro" id="IPR031052">
    <property type="entry name" value="FHY3/FAR1"/>
</dbReference>